<sequence length="104" mass="11582">MAVHTELSSKSDFDSALATKGKYVLIYAYEGSISEKAEEYASKYTSTTESYSVDVSKQAAAKEYFGIKSVPTIVIYKDGKEVTKIDNMRDQARLNEMGEMLSKN</sequence>
<keyword evidence="3" id="KW-1185">Reference proteome</keyword>
<gene>
    <name evidence="2" type="ORF">B0A49_13074</name>
</gene>
<dbReference type="InterPro" id="IPR036249">
    <property type="entry name" value="Thioredoxin-like_sf"/>
</dbReference>
<dbReference type="SUPFAM" id="SSF52833">
    <property type="entry name" value="Thioredoxin-like"/>
    <property type="match status" value="1"/>
</dbReference>
<organism evidence="2 3">
    <name type="scientific">Cryomyces minteri</name>
    <dbReference type="NCBI Taxonomy" id="331657"/>
    <lineage>
        <taxon>Eukaryota</taxon>
        <taxon>Fungi</taxon>
        <taxon>Dikarya</taxon>
        <taxon>Ascomycota</taxon>
        <taxon>Pezizomycotina</taxon>
        <taxon>Dothideomycetes</taxon>
        <taxon>Dothideomycetes incertae sedis</taxon>
        <taxon>Cryomyces</taxon>
    </lineage>
</organism>
<dbReference type="STRING" id="331657.A0A4U0V459"/>
<feature type="domain" description="Thioredoxin" evidence="1">
    <location>
        <begin position="11"/>
        <end position="96"/>
    </location>
</feature>
<dbReference type="InterPro" id="IPR013766">
    <property type="entry name" value="Thioredoxin_domain"/>
</dbReference>
<accession>A0A4U0V459</accession>
<dbReference type="Gene3D" id="3.40.30.10">
    <property type="entry name" value="Glutaredoxin"/>
    <property type="match status" value="1"/>
</dbReference>
<name>A0A4U0V459_9PEZI</name>
<protein>
    <recommendedName>
        <fullName evidence="1">Thioredoxin domain-containing protein</fullName>
    </recommendedName>
</protein>
<evidence type="ECO:0000313" key="3">
    <source>
        <dbReference type="Proteomes" id="UP000308768"/>
    </source>
</evidence>
<evidence type="ECO:0000313" key="2">
    <source>
        <dbReference type="EMBL" id="TKA43461.1"/>
    </source>
</evidence>
<reference evidence="2 3" key="1">
    <citation type="submission" date="2017-03" db="EMBL/GenBank/DDBJ databases">
        <title>Genomes of endolithic fungi from Antarctica.</title>
        <authorList>
            <person name="Coleine C."/>
            <person name="Masonjones S."/>
            <person name="Stajich J.E."/>
        </authorList>
    </citation>
    <scope>NUCLEOTIDE SEQUENCE [LARGE SCALE GENOMIC DNA]</scope>
    <source>
        <strain evidence="2 3">CCFEE 5187</strain>
    </source>
</reference>
<dbReference type="Proteomes" id="UP000308768">
    <property type="component" value="Unassembled WGS sequence"/>
</dbReference>
<comment type="caution">
    <text evidence="2">The sequence shown here is derived from an EMBL/GenBank/DDBJ whole genome shotgun (WGS) entry which is preliminary data.</text>
</comment>
<dbReference type="EMBL" id="NAJN01003127">
    <property type="protein sequence ID" value="TKA43461.1"/>
    <property type="molecule type" value="Genomic_DNA"/>
</dbReference>
<dbReference type="OrthoDB" id="2121326at2759"/>
<dbReference type="Pfam" id="PF00085">
    <property type="entry name" value="Thioredoxin"/>
    <property type="match status" value="1"/>
</dbReference>
<evidence type="ECO:0000259" key="1">
    <source>
        <dbReference type="Pfam" id="PF00085"/>
    </source>
</evidence>
<dbReference type="CDD" id="cd02947">
    <property type="entry name" value="TRX_family"/>
    <property type="match status" value="1"/>
</dbReference>
<proteinExistence type="predicted"/>
<dbReference type="AlphaFoldDB" id="A0A4U0V459"/>